<feature type="transmembrane region" description="Helical" evidence="10">
    <location>
        <begin position="446"/>
        <end position="470"/>
    </location>
</feature>
<evidence type="ECO:0000256" key="9">
    <source>
        <dbReference type="ARBA" id="ARBA00023136"/>
    </source>
</evidence>
<dbReference type="InterPro" id="IPR022646">
    <property type="entry name" value="SecD/SecF_CS"/>
</dbReference>
<comment type="subcellular location">
    <subcellularLocation>
        <location evidence="1 10">Cell membrane</location>
        <topology evidence="1 10">Multi-pass membrane protein</topology>
    </subcellularLocation>
</comment>
<dbReference type="InterPro" id="IPR054384">
    <property type="entry name" value="SecDF_P1_head"/>
</dbReference>
<reference evidence="15" key="1">
    <citation type="submission" date="2018-05" db="EMBL/GenBank/DDBJ databases">
        <authorList>
            <person name="Lanie J.A."/>
            <person name="Ng W.-L."/>
            <person name="Kazmierczak K.M."/>
            <person name="Andrzejewski T.M."/>
            <person name="Davidsen T.M."/>
            <person name="Wayne K.J."/>
            <person name="Tettelin H."/>
            <person name="Glass J.I."/>
            <person name="Rusch D."/>
            <person name="Podicherti R."/>
            <person name="Tsui H.-C.T."/>
            <person name="Winkler M.E."/>
        </authorList>
    </citation>
    <scope>NUCLEOTIDE SEQUENCE</scope>
    <source>
        <strain evidence="15">KNB</strain>
    </source>
</reference>
<dbReference type="InterPro" id="IPR055344">
    <property type="entry name" value="SecD_SecF_C_bact"/>
</dbReference>
<keyword evidence="7 10" id="KW-1133">Transmembrane helix</keyword>
<keyword evidence="5 10" id="KW-0812">Transmembrane</keyword>
<organism evidence="15">
    <name type="scientific">Candidatus Nitrotoga fabula</name>
    <dbReference type="NCBI Taxonomy" id="2182327"/>
    <lineage>
        <taxon>Bacteria</taxon>
        <taxon>Pseudomonadati</taxon>
        <taxon>Pseudomonadota</taxon>
        <taxon>Betaproteobacteria</taxon>
        <taxon>Nitrosomonadales</taxon>
        <taxon>Gallionellaceae</taxon>
        <taxon>Candidatus Nitrotoga</taxon>
    </lineage>
</organism>
<feature type="transmembrane region" description="Helical" evidence="10">
    <location>
        <begin position="6"/>
        <end position="24"/>
    </location>
</feature>
<feature type="transmembrane region" description="Helical" evidence="10">
    <location>
        <begin position="563"/>
        <end position="587"/>
    </location>
</feature>
<evidence type="ECO:0000256" key="3">
    <source>
        <dbReference type="ARBA" id="ARBA00022475"/>
    </source>
</evidence>
<evidence type="ECO:0000256" key="4">
    <source>
        <dbReference type="ARBA" id="ARBA00022519"/>
    </source>
</evidence>
<comment type="subunit">
    <text evidence="10">Forms a complex with SecF. Part of the essential Sec protein translocation apparatus which comprises SecA, SecYEG and auxiliary proteins SecDF-YajC and YidC.</text>
</comment>
<feature type="domain" description="Protein translocase subunit SecDF P1" evidence="13">
    <location>
        <begin position="229"/>
        <end position="288"/>
    </location>
</feature>
<dbReference type="Gene3D" id="3.30.70.3400">
    <property type="match status" value="2"/>
</dbReference>
<dbReference type="GO" id="GO:0065002">
    <property type="term" value="P:intracellular protein transmembrane transport"/>
    <property type="evidence" value="ECO:0007669"/>
    <property type="project" value="UniProtKB-UniRule"/>
</dbReference>
<dbReference type="Gene3D" id="3.30.1360.200">
    <property type="match status" value="1"/>
</dbReference>
<protein>
    <recommendedName>
        <fullName evidence="10">Protein translocase subunit SecD</fullName>
    </recommendedName>
</protein>
<dbReference type="FunFam" id="1.20.1640.10:FF:000004">
    <property type="entry name" value="Protein translocase subunit SecD"/>
    <property type="match status" value="1"/>
</dbReference>
<evidence type="ECO:0000256" key="2">
    <source>
        <dbReference type="ARBA" id="ARBA00022448"/>
    </source>
</evidence>
<evidence type="ECO:0000313" key="15">
    <source>
        <dbReference type="EMBL" id="SPS06172.1"/>
    </source>
</evidence>
<comment type="function">
    <text evidence="10">Part of the Sec protein translocase complex. Interacts with the SecYEG preprotein conducting channel. SecDF uses the proton motive force (PMF) to complete protein translocation after the ATP-dependent function of SecA.</text>
</comment>
<gene>
    <name evidence="10 15" type="primary">secD</name>
    <name evidence="15" type="ORF">NITFAB_1762</name>
</gene>
<dbReference type="PANTHER" id="PTHR30081:SF1">
    <property type="entry name" value="PROTEIN TRANSLOCASE SUBUNIT SECD"/>
    <property type="match status" value="1"/>
</dbReference>
<dbReference type="NCBIfam" id="TIGR01129">
    <property type="entry name" value="secD"/>
    <property type="match status" value="1"/>
</dbReference>
<dbReference type="EMBL" id="LS423452">
    <property type="protein sequence ID" value="SPS06172.1"/>
    <property type="molecule type" value="Genomic_DNA"/>
</dbReference>
<dbReference type="PANTHER" id="PTHR30081">
    <property type="entry name" value="PROTEIN-EXPORT MEMBRANE PROTEIN SEC"/>
    <property type="match status" value="1"/>
</dbReference>
<name>A0A2X0R826_9PROT</name>
<dbReference type="InterPro" id="IPR022813">
    <property type="entry name" value="SecD/SecF_arch_bac"/>
</dbReference>
<dbReference type="AlphaFoldDB" id="A0A2X0R826"/>
<dbReference type="HAMAP" id="MF_01463_B">
    <property type="entry name" value="SecD_B"/>
    <property type="match status" value="1"/>
</dbReference>
<evidence type="ECO:0000256" key="6">
    <source>
        <dbReference type="ARBA" id="ARBA00022927"/>
    </source>
</evidence>
<dbReference type="Pfam" id="PF22599">
    <property type="entry name" value="SecDF_P1_head"/>
    <property type="match status" value="1"/>
</dbReference>
<comment type="similarity">
    <text evidence="10">Belongs to the SecD/SecF family. SecD subfamily.</text>
</comment>
<evidence type="ECO:0000256" key="10">
    <source>
        <dbReference type="HAMAP-Rule" id="MF_01463"/>
    </source>
</evidence>
<dbReference type="Pfam" id="PF02355">
    <property type="entry name" value="SecD_SecF_C"/>
    <property type="match status" value="1"/>
</dbReference>
<dbReference type="GO" id="GO:0005886">
    <property type="term" value="C:plasma membrane"/>
    <property type="evidence" value="ECO:0007669"/>
    <property type="project" value="UniProtKB-SubCell"/>
</dbReference>
<dbReference type="Pfam" id="PF07549">
    <property type="entry name" value="Sec_GG"/>
    <property type="match status" value="1"/>
</dbReference>
<dbReference type="InterPro" id="IPR027398">
    <property type="entry name" value="SecD-TM"/>
</dbReference>
<feature type="domain" description="SecDF P1 head subdomain" evidence="14">
    <location>
        <begin position="304"/>
        <end position="418"/>
    </location>
</feature>
<dbReference type="InterPro" id="IPR048631">
    <property type="entry name" value="SecD_1st"/>
</dbReference>
<comment type="caution">
    <text evidence="10">Lacks conserved residue(s) required for the propagation of feature annotation.</text>
</comment>
<evidence type="ECO:0000256" key="5">
    <source>
        <dbReference type="ARBA" id="ARBA00022692"/>
    </source>
</evidence>
<dbReference type="Gene3D" id="1.20.1640.10">
    <property type="entry name" value="Multidrug efflux transporter AcrB transmembrane domain"/>
    <property type="match status" value="1"/>
</dbReference>
<dbReference type="Pfam" id="PF21760">
    <property type="entry name" value="SecD_1st"/>
    <property type="match status" value="1"/>
</dbReference>
<evidence type="ECO:0000256" key="7">
    <source>
        <dbReference type="ARBA" id="ARBA00022989"/>
    </source>
</evidence>
<dbReference type="FunFam" id="3.30.70.3400:FF:000003">
    <property type="entry name" value="Preprotein translocase subunit SecD"/>
    <property type="match status" value="1"/>
</dbReference>
<proteinExistence type="inferred from homology"/>
<dbReference type="InterPro" id="IPR048634">
    <property type="entry name" value="SecD_SecF_C"/>
</dbReference>
<accession>A0A2X0R826</accession>
<dbReference type="Pfam" id="PF13721">
    <property type="entry name" value="SecD-TM1"/>
    <property type="match status" value="1"/>
</dbReference>
<keyword evidence="2 10" id="KW-0813">Transport</keyword>
<dbReference type="SUPFAM" id="SSF82866">
    <property type="entry name" value="Multidrug efflux transporter AcrB transmembrane domain"/>
    <property type="match status" value="1"/>
</dbReference>
<dbReference type="GO" id="GO:0043952">
    <property type="term" value="P:protein transport by the Sec complex"/>
    <property type="evidence" value="ECO:0007669"/>
    <property type="project" value="UniProtKB-UniRule"/>
</dbReference>
<sequence length="603" mass="66134">MNRYPLWKYLLVMVVIIFGFIYTLPNFYGESPAVQVLPLRANLKADHALLQRVDQAIKAANLDAEGVVLDSTSVKVRFNSTDMQLKAKDILQSQLGDDYMVAVNLVSRSPQWLTAMNAQPMYLGLDLRGGVHLLLQIDMSSALEKAVEAASGDMRSVLRERNIAYSGVSREGREVTVRFRDIEMRNKALAEFRQRFGNFNFIDKNAGNEIVLLATIRPEEEKRIQESAVQQNLVTLRNRVNELGVAEPIIQQQGVDRIVVQLPGVLDTAHAKDIIGRTATLEVRLVDDEHSFSEGSPVPFGREMFKDRDGTALLVKKNVLLTGERIQDAQPGFDNRTNEPAVHINLDGAGTRKFKEATRENVGKRMAILLFERGKGEVITAPVIREEIGGGRVQISGQMDTKEANDISLLLRAGALAAPMEIIEERTVGPSLGADNITRGFQSTQIGFAAIAIFMIAYYLMFGMVSVLALGSNLLLLVALLSMLQATLTLPGMAGIALTLGMAIDANVLINERIREELRNGITPQAAIHAGYENAFRTILDSNITTLIAGIALFMFGSGAVRGFAVVLCLGILTSMFSAVLISRALVNLIYGRKPRLTKISIG</sequence>
<evidence type="ECO:0000259" key="12">
    <source>
        <dbReference type="Pfam" id="PF13721"/>
    </source>
</evidence>
<dbReference type="InterPro" id="IPR005791">
    <property type="entry name" value="SecD"/>
</dbReference>
<evidence type="ECO:0000256" key="8">
    <source>
        <dbReference type="ARBA" id="ARBA00023010"/>
    </source>
</evidence>
<dbReference type="FunFam" id="3.30.1360.200:FF:000002">
    <property type="entry name" value="Preprotein translocase subunit SecD"/>
    <property type="match status" value="1"/>
</dbReference>
<evidence type="ECO:0000259" key="13">
    <source>
        <dbReference type="Pfam" id="PF21760"/>
    </source>
</evidence>
<dbReference type="NCBIfam" id="TIGR00916">
    <property type="entry name" value="2A0604s01"/>
    <property type="match status" value="1"/>
</dbReference>
<evidence type="ECO:0000259" key="14">
    <source>
        <dbReference type="Pfam" id="PF22599"/>
    </source>
</evidence>
<keyword evidence="4" id="KW-0997">Cell inner membrane</keyword>
<evidence type="ECO:0000256" key="1">
    <source>
        <dbReference type="ARBA" id="ARBA00004651"/>
    </source>
</evidence>
<dbReference type="GO" id="GO:0015450">
    <property type="term" value="F:protein-transporting ATPase activity"/>
    <property type="evidence" value="ECO:0007669"/>
    <property type="project" value="InterPro"/>
</dbReference>
<feature type="domain" description="Protein export membrane protein SecD/SecF C-terminal" evidence="11">
    <location>
        <begin position="420"/>
        <end position="590"/>
    </location>
</feature>
<keyword evidence="6 10" id="KW-0653">Protein transport</keyword>
<keyword evidence="8 10" id="KW-0811">Translocation</keyword>
<keyword evidence="9 10" id="KW-0472">Membrane</keyword>
<feature type="domain" description="SecD export protein N-terminal TM" evidence="12">
    <location>
        <begin position="1"/>
        <end position="102"/>
    </location>
</feature>
<evidence type="ECO:0000259" key="11">
    <source>
        <dbReference type="Pfam" id="PF02355"/>
    </source>
</evidence>
<keyword evidence="3 10" id="KW-1003">Cell membrane</keyword>
<dbReference type="GO" id="GO:0006605">
    <property type="term" value="P:protein targeting"/>
    <property type="evidence" value="ECO:0007669"/>
    <property type="project" value="UniProtKB-UniRule"/>
</dbReference>